<feature type="region of interest" description="Disordered" evidence="10">
    <location>
        <begin position="223"/>
        <end position="325"/>
    </location>
</feature>
<dbReference type="PANTHER" id="PTHR31169">
    <property type="entry name" value="OS05G0300700 PROTEIN"/>
    <property type="match status" value="1"/>
</dbReference>
<feature type="region of interest" description="Disordered" evidence="10">
    <location>
        <begin position="700"/>
        <end position="789"/>
    </location>
</feature>
<keyword evidence="7" id="KW-0805">Transcription regulation</keyword>
<feature type="region of interest" description="Disordered" evidence="10">
    <location>
        <begin position="830"/>
        <end position="852"/>
    </location>
</feature>
<feature type="compositionally biased region" description="Gly residues" evidence="10">
    <location>
        <begin position="773"/>
        <end position="782"/>
    </location>
</feature>
<feature type="region of interest" description="Disordered" evidence="10">
    <location>
        <begin position="646"/>
        <end position="669"/>
    </location>
</feature>
<evidence type="ECO:0000313" key="13">
    <source>
        <dbReference type="Proteomes" id="UP000184267"/>
    </source>
</evidence>
<dbReference type="STRING" id="154538.A0A1M2VH91"/>
<keyword evidence="8" id="KW-0804">Transcription</keyword>
<protein>
    <recommendedName>
        <fullName evidence="11">Zinc-finger domain-containing protein</fullName>
    </recommendedName>
</protein>
<feature type="region of interest" description="Disordered" evidence="10">
    <location>
        <begin position="449"/>
        <end position="472"/>
    </location>
</feature>
<evidence type="ECO:0000313" key="12">
    <source>
        <dbReference type="EMBL" id="OJT06965.1"/>
    </source>
</evidence>
<comment type="subcellular location">
    <subcellularLocation>
        <location evidence="2">Cytoplasm</location>
    </subcellularLocation>
    <subcellularLocation>
        <location evidence="1">Nucleus</location>
    </subcellularLocation>
</comment>
<keyword evidence="9" id="KW-0539">Nucleus</keyword>
<reference evidence="12 13" key="1">
    <citation type="submission" date="2016-10" db="EMBL/GenBank/DDBJ databases">
        <title>Genome sequence of the basidiomycete white-rot fungus Trametes pubescens.</title>
        <authorList>
            <person name="Makela M.R."/>
            <person name="Granchi Z."/>
            <person name="Peng M."/>
            <person name="De Vries R.P."/>
            <person name="Grigoriev I."/>
            <person name="Riley R."/>
            <person name="Hilden K."/>
        </authorList>
    </citation>
    <scope>NUCLEOTIDE SEQUENCE [LARGE SCALE GENOMIC DNA]</scope>
    <source>
        <strain evidence="12 13">FBCC735</strain>
    </source>
</reference>
<feature type="domain" description="Zinc-finger" evidence="11">
    <location>
        <begin position="196"/>
        <end position="224"/>
    </location>
</feature>
<dbReference type="OrthoDB" id="298344at2759"/>
<feature type="compositionally biased region" description="Acidic residues" evidence="10">
    <location>
        <begin position="654"/>
        <end position="669"/>
    </location>
</feature>
<organism evidence="12 13">
    <name type="scientific">Trametes pubescens</name>
    <name type="common">White-rot fungus</name>
    <dbReference type="NCBI Taxonomy" id="154538"/>
    <lineage>
        <taxon>Eukaryota</taxon>
        <taxon>Fungi</taxon>
        <taxon>Dikarya</taxon>
        <taxon>Basidiomycota</taxon>
        <taxon>Agaricomycotina</taxon>
        <taxon>Agaricomycetes</taxon>
        <taxon>Polyporales</taxon>
        <taxon>Polyporaceae</taxon>
        <taxon>Trametes</taxon>
    </lineage>
</organism>
<feature type="region of interest" description="Disordered" evidence="10">
    <location>
        <begin position="1"/>
        <end position="123"/>
    </location>
</feature>
<feature type="compositionally biased region" description="Low complexity" evidence="10">
    <location>
        <begin position="223"/>
        <end position="232"/>
    </location>
</feature>
<dbReference type="EMBL" id="MNAD01001233">
    <property type="protein sequence ID" value="OJT06965.1"/>
    <property type="molecule type" value="Genomic_DNA"/>
</dbReference>
<comment type="caution">
    <text evidence="12">The sequence shown here is derived from an EMBL/GenBank/DDBJ whole genome shotgun (WGS) entry which is preliminary data.</text>
</comment>
<evidence type="ECO:0000259" key="11">
    <source>
        <dbReference type="Pfam" id="PF10497"/>
    </source>
</evidence>
<feature type="compositionally biased region" description="Low complexity" evidence="10">
    <location>
        <begin position="739"/>
        <end position="751"/>
    </location>
</feature>
<keyword evidence="5" id="KW-0597">Phosphoprotein</keyword>
<evidence type="ECO:0000256" key="2">
    <source>
        <dbReference type="ARBA" id="ARBA00004496"/>
    </source>
</evidence>
<evidence type="ECO:0000256" key="6">
    <source>
        <dbReference type="ARBA" id="ARBA00022843"/>
    </source>
</evidence>
<gene>
    <name evidence="12" type="ORF">TRAPUB_2166</name>
</gene>
<dbReference type="PANTHER" id="PTHR31169:SF8">
    <property type="entry name" value="ZINC-FINGER DOMAIN OF MONOAMINE-OXIDASE A REPRESSOR R1 PROTEIN"/>
    <property type="match status" value="1"/>
</dbReference>
<dbReference type="InterPro" id="IPR018866">
    <property type="entry name" value="Znf-4CXXC_R1"/>
</dbReference>
<feature type="compositionally biased region" description="Low complexity" evidence="10">
    <location>
        <begin position="709"/>
        <end position="720"/>
    </location>
</feature>
<keyword evidence="13" id="KW-1185">Reference proteome</keyword>
<evidence type="ECO:0000256" key="3">
    <source>
        <dbReference type="ARBA" id="ARBA00022490"/>
    </source>
</evidence>
<name>A0A1M2VH91_TRAPU</name>
<sequence length="866" mass="93077">MNTPASALRRKSQVFVEIPPSPLVSSRSGGGNHRVQQENTPLKAVAMNVDHPEPSSSSPTSNKLKRKSMGATQTDHEDEGGVRPPKSKKAKIDAHSKANGVAEPTGKSGKGAKAEKKSDGQENTVRCHQCTRQSEPTAAIECTYLRPTGQRCVLKYCKACMHNRYEKDIEVLKADGAANATTEGRSGHAGGLDYIFRCPRCSDSCNCRFCRKAKGLPAMGKAAKAPAAPSDAPENDAALAGPSAKVATGLPKKKVRATAQTAEATRPKPHASKLKPHVLIPPSPYTKKSKTGEQGGAVEPPKRRVGRPKREPVPKAIPKPVWTHMPTPLTHDGALQRLNIREFLLRFGHLADIARGHLEELEELGSHVYGSSDSDDGKGSDSASLVGWVSESALKAIFVGLLTLLSKDPDSKDASAYTKAIQSIKSSGVNLNKMWAALASLREKTSLALPDPLPPAANSSRHSTRSAPKAQDPSCSFVTVVSTGQLVPVVDELLEHALQTKAIRDDFERAVTQEKDLARAARELTAEENARWKTVLDAKDITAADRKTARTAHKAALADIEYVQRVAATECVPRFGPLGRDADGRVYYTLTPGVAEREAAVNLLEGEKGDVKFGRRRGVADEAQRKRMRHWSWLLAVYGRKPEGAAVAKRLRDEDDEGEDGDAADGDEDAEGWWAFYEPQEVAKLSEWLAMKHGIDLEAKRASKEPEEAVAAVPPAATEGEGARASAPDALEAKRRARASAASSVEDASFAGPSRRAARTFASLNDSSEDEGAGVGVGGGGSSTDEEDTDIQMHDAMYGVPAPTKRDLRALAKGLKEYADLLEWRIKRASKESKEVKDGAEKADKADKGKAVQRTDAIPTLSFYGK</sequence>
<feature type="compositionally biased region" description="Basic residues" evidence="10">
    <location>
        <begin position="267"/>
        <end position="276"/>
    </location>
</feature>
<dbReference type="InterPro" id="IPR040221">
    <property type="entry name" value="CDCA7/CDA7L"/>
</dbReference>
<dbReference type="GO" id="GO:0005737">
    <property type="term" value="C:cytoplasm"/>
    <property type="evidence" value="ECO:0007669"/>
    <property type="project" value="UniProtKB-SubCell"/>
</dbReference>
<keyword evidence="6" id="KW-0832">Ubl conjugation</keyword>
<evidence type="ECO:0000256" key="4">
    <source>
        <dbReference type="ARBA" id="ARBA00022499"/>
    </source>
</evidence>
<keyword evidence="3" id="KW-0963">Cytoplasm</keyword>
<evidence type="ECO:0000256" key="10">
    <source>
        <dbReference type="SAM" id="MobiDB-lite"/>
    </source>
</evidence>
<feature type="compositionally biased region" description="Basic and acidic residues" evidence="10">
    <location>
        <begin position="830"/>
        <end position="850"/>
    </location>
</feature>
<proteinExistence type="predicted"/>
<keyword evidence="4" id="KW-1017">Isopeptide bond</keyword>
<dbReference type="Proteomes" id="UP000184267">
    <property type="component" value="Unassembled WGS sequence"/>
</dbReference>
<evidence type="ECO:0000256" key="5">
    <source>
        <dbReference type="ARBA" id="ARBA00022553"/>
    </source>
</evidence>
<evidence type="ECO:0000256" key="8">
    <source>
        <dbReference type="ARBA" id="ARBA00023163"/>
    </source>
</evidence>
<dbReference type="GO" id="GO:0006355">
    <property type="term" value="P:regulation of DNA-templated transcription"/>
    <property type="evidence" value="ECO:0007669"/>
    <property type="project" value="InterPro"/>
</dbReference>
<dbReference type="OMA" id="QCNRKRD"/>
<evidence type="ECO:0000256" key="1">
    <source>
        <dbReference type="ARBA" id="ARBA00004123"/>
    </source>
</evidence>
<accession>A0A1M2VH91</accession>
<evidence type="ECO:0000256" key="9">
    <source>
        <dbReference type="ARBA" id="ARBA00023242"/>
    </source>
</evidence>
<dbReference type="Pfam" id="PF10497">
    <property type="entry name" value="zf-4CXXC_R1"/>
    <property type="match status" value="1"/>
</dbReference>
<evidence type="ECO:0000256" key="7">
    <source>
        <dbReference type="ARBA" id="ARBA00023015"/>
    </source>
</evidence>
<dbReference type="AlphaFoldDB" id="A0A1M2VH91"/>
<dbReference type="GO" id="GO:0005634">
    <property type="term" value="C:nucleus"/>
    <property type="evidence" value="ECO:0007669"/>
    <property type="project" value="UniProtKB-SubCell"/>
</dbReference>